<dbReference type="EMBL" id="CAXLJL010000066">
    <property type="protein sequence ID" value="CAL5130448.1"/>
    <property type="molecule type" value="Genomic_DNA"/>
</dbReference>
<comment type="caution">
    <text evidence="1">The sequence shown here is derived from an EMBL/GenBank/DDBJ whole genome shotgun (WGS) entry which is preliminary data.</text>
</comment>
<accession>A0AAV2SZ23</accession>
<name>A0AAV2SZ23_CALDB</name>
<evidence type="ECO:0000313" key="1">
    <source>
        <dbReference type="EMBL" id="CAL5130448.1"/>
    </source>
</evidence>
<sequence>MIALRQVVPTHKIIPHKQIRSGFRQTTESCDTGTVSRSRRTVDMVSSLRIISVLLRRSTDIQTLVSGLQTTTGSIRHPQDPPHWRLLRTRGIKDLFGIIQPTVLSRLHRVPEEGS</sequence>
<dbReference type="Proteomes" id="UP001497525">
    <property type="component" value="Unassembled WGS sequence"/>
</dbReference>
<proteinExistence type="predicted"/>
<organism evidence="1 2">
    <name type="scientific">Calicophoron daubneyi</name>
    <name type="common">Rumen fluke</name>
    <name type="synonym">Paramphistomum daubneyi</name>
    <dbReference type="NCBI Taxonomy" id="300641"/>
    <lineage>
        <taxon>Eukaryota</taxon>
        <taxon>Metazoa</taxon>
        <taxon>Spiralia</taxon>
        <taxon>Lophotrochozoa</taxon>
        <taxon>Platyhelminthes</taxon>
        <taxon>Trematoda</taxon>
        <taxon>Digenea</taxon>
        <taxon>Plagiorchiida</taxon>
        <taxon>Pronocephalata</taxon>
        <taxon>Paramphistomoidea</taxon>
        <taxon>Paramphistomidae</taxon>
        <taxon>Calicophoron</taxon>
    </lineage>
</organism>
<gene>
    <name evidence="1" type="ORF">CDAUBV1_LOCUS2503</name>
</gene>
<protein>
    <submittedName>
        <fullName evidence="1">Uncharacterized protein</fullName>
    </submittedName>
</protein>
<evidence type="ECO:0000313" key="2">
    <source>
        <dbReference type="Proteomes" id="UP001497525"/>
    </source>
</evidence>
<dbReference type="AlphaFoldDB" id="A0AAV2SZ23"/>
<reference evidence="1" key="1">
    <citation type="submission" date="2024-06" db="EMBL/GenBank/DDBJ databases">
        <authorList>
            <person name="Liu X."/>
            <person name="Lenzi L."/>
            <person name="Haldenby T S."/>
            <person name="Uol C."/>
        </authorList>
    </citation>
    <scope>NUCLEOTIDE SEQUENCE</scope>
</reference>